<dbReference type="KEGG" id="sus:Acid_1937"/>
<organism evidence="2">
    <name type="scientific">Solibacter usitatus (strain Ellin6076)</name>
    <dbReference type="NCBI Taxonomy" id="234267"/>
    <lineage>
        <taxon>Bacteria</taxon>
        <taxon>Pseudomonadati</taxon>
        <taxon>Acidobacteriota</taxon>
        <taxon>Terriglobia</taxon>
        <taxon>Bryobacterales</taxon>
        <taxon>Solibacteraceae</taxon>
        <taxon>Candidatus Solibacter</taxon>
    </lineage>
</organism>
<reference evidence="2" key="1">
    <citation type="submission" date="2006-10" db="EMBL/GenBank/DDBJ databases">
        <title>Complete sequence of Solibacter usitatus Ellin6076.</title>
        <authorList>
            <consortium name="US DOE Joint Genome Institute"/>
            <person name="Copeland A."/>
            <person name="Lucas S."/>
            <person name="Lapidus A."/>
            <person name="Barry K."/>
            <person name="Detter J.C."/>
            <person name="Glavina del Rio T."/>
            <person name="Hammon N."/>
            <person name="Israni S."/>
            <person name="Dalin E."/>
            <person name="Tice H."/>
            <person name="Pitluck S."/>
            <person name="Thompson L.S."/>
            <person name="Brettin T."/>
            <person name="Bruce D."/>
            <person name="Han C."/>
            <person name="Tapia R."/>
            <person name="Gilna P."/>
            <person name="Schmutz J."/>
            <person name="Larimer F."/>
            <person name="Land M."/>
            <person name="Hauser L."/>
            <person name="Kyrpides N."/>
            <person name="Mikhailova N."/>
            <person name="Janssen P.H."/>
            <person name="Kuske C.R."/>
            <person name="Richardson P."/>
        </authorList>
    </citation>
    <scope>NUCLEOTIDE SEQUENCE</scope>
    <source>
        <strain evidence="2">Ellin6076</strain>
    </source>
</reference>
<proteinExistence type="predicted"/>
<accession>Q026Y6</accession>
<dbReference type="InterPro" id="IPR007160">
    <property type="entry name" value="DUF362"/>
</dbReference>
<feature type="domain" description="DUF362" evidence="1">
    <location>
        <begin position="55"/>
        <end position="255"/>
    </location>
</feature>
<name>Q026Y6_SOLUE</name>
<evidence type="ECO:0000313" key="2">
    <source>
        <dbReference type="EMBL" id="ABJ82927.1"/>
    </source>
</evidence>
<dbReference type="eggNOG" id="COG2006">
    <property type="taxonomic scope" value="Bacteria"/>
</dbReference>
<dbReference type="DNASU" id="4429876"/>
<dbReference type="HOGENOM" id="CLU_047797_0_0_0"/>
<dbReference type="InParanoid" id="Q026Y6"/>
<dbReference type="EMBL" id="CP000473">
    <property type="protein sequence ID" value="ABJ82927.1"/>
    <property type="molecule type" value="Genomic_DNA"/>
</dbReference>
<dbReference type="STRING" id="234267.Acid_1937"/>
<gene>
    <name evidence="2" type="ordered locus">Acid_1937</name>
</gene>
<evidence type="ECO:0000259" key="1">
    <source>
        <dbReference type="Pfam" id="PF04015"/>
    </source>
</evidence>
<dbReference type="Pfam" id="PF04015">
    <property type="entry name" value="DUF362"/>
    <property type="match status" value="1"/>
</dbReference>
<sequence length="427" mass="47492">MGKKTTIAIAHSDADLGKPAEYTRDQLDLVKAMIRQIADQTMGGMGNIVHKGDKVLIKINTVIPVPANAGFTTDPRMLEALIELVQEQNPGRIQIGERCAMGADTMEAMRVCGIVDVAERTGVELCPFEHAEFDMYKIDRPISFNEFPVPRPVRDADCYIGLPKMKVHVHTTFTGAMKLQFGNLPNYDWMVRCHRDDIYQKIVNLTRAANPKWFVMDSLYACQGNGPFSPYSEDLIKDFNTICGGPDPVAVDTVCEALMDWDYPGTNVPSTVLGAAEGLGTNRMNEIELAGAPLDKVKRRFKRQNTILQGQYPNVNLVMGSTCEAGCKAIVRIQLDQLQADGTLERLEKPITIFTGLQFEEHINKVEGDVLIVGDCAKGMLEKFPDARYWGDCEEYPNCTPIWANRPDVGIANYVRQLTAVREGNAR</sequence>
<protein>
    <recommendedName>
        <fullName evidence="1">DUF362 domain-containing protein</fullName>
    </recommendedName>
</protein>
<dbReference type="OrthoDB" id="9807879at2"/>
<dbReference type="AlphaFoldDB" id="Q026Y6"/>